<reference evidence="4 5" key="1">
    <citation type="submission" date="2024-02" db="EMBL/GenBank/DDBJ databases">
        <authorList>
            <person name="Saticioglu I.B."/>
        </authorList>
    </citation>
    <scope>NUCLEOTIDE SEQUENCE [LARGE SCALE GENOMIC DNA]</scope>
    <source>
        <strain evidence="4 5">Mu-43</strain>
    </source>
</reference>
<name>A0ABU8LNX0_9MICO</name>
<dbReference type="RefSeq" id="WP_337322003.1">
    <property type="nucleotide sequence ID" value="NZ_JBBDGN010000020.1"/>
</dbReference>
<proteinExistence type="predicted"/>
<accession>A0ABU8LNX0</accession>
<dbReference type="InterPro" id="IPR029063">
    <property type="entry name" value="SAM-dependent_MTases_sf"/>
</dbReference>
<dbReference type="Pfam" id="PF02086">
    <property type="entry name" value="MethyltransfD12"/>
    <property type="match status" value="1"/>
</dbReference>
<keyword evidence="2" id="KW-0808">Transferase</keyword>
<keyword evidence="3" id="KW-0949">S-adenosyl-L-methionine</keyword>
<dbReference type="InterPro" id="IPR012327">
    <property type="entry name" value="MeTrfase_D12"/>
</dbReference>
<evidence type="ECO:0000256" key="2">
    <source>
        <dbReference type="ARBA" id="ARBA00022679"/>
    </source>
</evidence>
<evidence type="ECO:0000256" key="3">
    <source>
        <dbReference type="ARBA" id="ARBA00022691"/>
    </source>
</evidence>
<organism evidence="4 5">
    <name type="scientific">Microbacterium istanbulense</name>
    <dbReference type="NCBI Taxonomy" id="3122049"/>
    <lineage>
        <taxon>Bacteria</taxon>
        <taxon>Bacillati</taxon>
        <taxon>Actinomycetota</taxon>
        <taxon>Actinomycetes</taxon>
        <taxon>Micrococcales</taxon>
        <taxon>Microbacteriaceae</taxon>
        <taxon>Microbacterium</taxon>
    </lineage>
</organism>
<dbReference type="SUPFAM" id="SSF53335">
    <property type="entry name" value="S-adenosyl-L-methionine-dependent methyltransferases"/>
    <property type="match status" value="1"/>
</dbReference>
<dbReference type="Proteomes" id="UP001366085">
    <property type="component" value="Unassembled WGS sequence"/>
</dbReference>
<dbReference type="GO" id="GO:0008168">
    <property type="term" value="F:methyltransferase activity"/>
    <property type="evidence" value="ECO:0007669"/>
    <property type="project" value="UniProtKB-KW"/>
</dbReference>
<evidence type="ECO:0000256" key="1">
    <source>
        <dbReference type="ARBA" id="ARBA00022603"/>
    </source>
</evidence>
<dbReference type="GO" id="GO:0032259">
    <property type="term" value="P:methylation"/>
    <property type="evidence" value="ECO:0007669"/>
    <property type="project" value="UniProtKB-KW"/>
</dbReference>
<evidence type="ECO:0000313" key="5">
    <source>
        <dbReference type="Proteomes" id="UP001366085"/>
    </source>
</evidence>
<gene>
    <name evidence="4" type="ORF">WDU93_14770</name>
</gene>
<sequence>MEQLIVARKEAGKVVVRYMGTKRHMADHVRDTISELKPDGRVVDLFSGMGSVAESLRETASVVTNDALSFTAAVSRARFTGPDRSTPSAEVIERLLPSYEARLHELEAVYAVELKTETTALRGSRADLLSYMDKAQHVGNSAARRRKAKLAAESSGSEHYELASLYFSAGYLSLRQAIELDAARAAIDADVHLRDRDWMLAAWIAGTSVLVNAPGHTAQFLRPNSESAHTRIVRTWTRSLWDEFGLALEAVSQVGDEAWRRNNSVYVGDALDLVSAGELRDIGTVYADPPYTKDQYSRYYHMYETLYRYDFPDSTGAGRNRSDRFTTGFSLKTAVVSSFHDLCRNVSRMQVPLVISYPSSGLLGDAGATVPEIALQYFGDVQTRSYDANHSTMGASTGASKKSATENLYVCLV</sequence>
<keyword evidence="1 4" id="KW-0489">Methyltransferase</keyword>
<evidence type="ECO:0000313" key="4">
    <source>
        <dbReference type="EMBL" id="MEJ1092948.1"/>
    </source>
</evidence>
<keyword evidence="5" id="KW-1185">Reference proteome</keyword>
<comment type="caution">
    <text evidence="4">The sequence shown here is derived from an EMBL/GenBank/DDBJ whole genome shotgun (WGS) entry which is preliminary data.</text>
</comment>
<protein>
    <submittedName>
        <fullName evidence="4">DNA adenine methylase</fullName>
    </submittedName>
</protein>
<dbReference type="EMBL" id="JBBDGN010000020">
    <property type="protein sequence ID" value="MEJ1092948.1"/>
    <property type="molecule type" value="Genomic_DNA"/>
</dbReference>